<dbReference type="Pfam" id="PF03070">
    <property type="entry name" value="TENA_THI-4"/>
    <property type="match status" value="1"/>
</dbReference>
<reference evidence="4" key="2">
    <citation type="submission" date="2012-08" db="EMBL/GenBank/DDBJ databases">
        <title>Genome sequence of Kazachstania naganishii.</title>
        <authorList>
            <person name="Gordon J.L."/>
            <person name="Armisen D."/>
            <person name="Proux-Wera E."/>
            <person name="OhEigeartaigh S.S."/>
            <person name="Byrne K.P."/>
            <person name="Wolfe K.H."/>
        </authorList>
    </citation>
    <scope>NUCLEOTIDE SEQUENCE [LARGE SCALE GENOMIC DNA]</scope>
    <source>
        <strain evidence="4">ATCC MYA-139 / BCRC 22969 / CBS 8797 / CCRC 22969 / KCTC 17520 / NBRC 10181 / NCYC 3082</strain>
    </source>
</reference>
<gene>
    <name evidence="3" type="primary">KNAG0K01220</name>
    <name evidence="3" type="ordered locus">KNAG_0K01220</name>
</gene>
<accession>J7S3A9</accession>
<dbReference type="GO" id="GO:0050334">
    <property type="term" value="F:thiaminase activity"/>
    <property type="evidence" value="ECO:0007669"/>
    <property type="project" value="InterPro"/>
</dbReference>
<dbReference type="EMBL" id="HE978324">
    <property type="protein sequence ID" value="CCK72487.1"/>
    <property type="molecule type" value="Genomic_DNA"/>
</dbReference>
<dbReference type="RefSeq" id="XP_022466732.1">
    <property type="nucleotide sequence ID" value="XM_022610435.1"/>
</dbReference>
<dbReference type="NCBIfam" id="TIGR00097">
    <property type="entry name" value="HMP-P_kinase"/>
    <property type="match status" value="1"/>
</dbReference>
<evidence type="ECO:0000313" key="4">
    <source>
        <dbReference type="Proteomes" id="UP000006310"/>
    </source>
</evidence>
<evidence type="ECO:0000313" key="3">
    <source>
        <dbReference type="EMBL" id="CCK72487.1"/>
    </source>
</evidence>
<dbReference type="GO" id="GO:0009228">
    <property type="term" value="P:thiamine biosynthetic process"/>
    <property type="evidence" value="ECO:0007669"/>
    <property type="project" value="InterPro"/>
</dbReference>
<dbReference type="InterPro" id="IPR027574">
    <property type="entry name" value="Thiaminase_II"/>
</dbReference>
<keyword evidence="4" id="KW-1185">Reference proteome</keyword>
<proteinExistence type="predicted"/>
<dbReference type="CDD" id="cd01169">
    <property type="entry name" value="HMPP_kinase"/>
    <property type="match status" value="1"/>
</dbReference>
<dbReference type="CDD" id="cd19367">
    <property type="entry name" value="TenA_C_ScTHI20-like"/>
    <property type="match status" value="1"/>
</dbReference>
<sequence>MSFSKIVVNTPPPYLSLSKDEHLPVVMTVAGSDCSGGAGVEADVKTISAHRCYAMTCVAALTIQTPLAVYGIQDTPGKVVSQILDVNLKDMKCDVIKTGMLTVDVIHALSEKLQSIPDAQRPKLVVDPVLVATVGSALASEDVVTVIKKDLTPMADIITPNIPECFKLVGKTCKIEKLEDVFQLAKDVSKECNCANVLVKGGHIPWSGSEDRYITDVLLVGAEKKFIVFKGHFTETTHTHGTGCTLASAIASNVARGYSIPQSVYGAIEYVQNAVSIGCEVAQDHVKSNGPINHVYAVGIPLERMVEDECFSAHEIVVNGNNGKVNPQITNDLPLMKKDFTSYLENHPKVKPHWESYVNHEFVKKIADGTLKRSKFQFFIEQDYAYLVDYARVHCIAASKAPLLSDMEKELTIVGGVKKEMVHHKERLKSDFGVKDDSYFDHIKRGPALKTYSRYFADVAVRGNWAELVTSLTPCLMGYGTASKLVEKNITTKDPMYLAWLDVYNSDDYQNAMVTGRKMMNEIAATYPPEQIETLITIYAEVCELETKFWDAALNYE</sequence>
<dbReference type="SUPFAM" id="SSF53613">
    <property type="entry name" value="Ribokinase-like"/>
    <property type="match status" value="1"/>
</dbReference>
<dbReference type="InterPro" id="IPR004305">
    <property type="entry name" value="Thiaminase-2/PQQC"/>
</dbReference>
<name>J7S3A9_HUIN7</name>
<dbReference type="HOGENOM" id="CLU_020520_2_1_1"/>
<feature type="domain" description="Pyridoxamine kinase/Phosphomethylpyrimidine kinase" evidence="2">
    <location>
        <begin position="33"/>
        <end position="286"/>
    </location>
</feature>
<dbReference type="Gene3D" id="1.20.910.10">
    <property type="entry name" value="Heme oxygenase-like"/>
    <property type="match status" value="1"/>
</dbReference>
<protein>
    <recommendedName>
        <fullName evidence="5">Pyridoxamine kinase/Phosphomethylpyrimidine kinase domain-containing protein</fullName>
    </recommendedName>
</protein>
<organism evidence="3 4">
    <name type="scientific">Huiozyma naganishii (strain ATCC MYA-139 / BCRC 22969 / CBS 8797 / KCTC 17520 / NBRC 10181 / NCYC 3082 / Yp74L-3)</name>
    <name type="common">Yeast</name>
    <name type="synonym">Kazachstania naganishii</name>
    <dbReference type="NCBI Taxonomy" id="1071383"/>
    <lineage>
        <taxon>Eukaryota</taxon>
        <taxon>Fungi</taxon>
        <taxon>Dikarya</taxon>
        <taxon>Ascomycota</taxon>
        <taxon>Saccharomycotina</taxon>
        <taxon>Saccharomycetes</taxon>
        <taxon>Saccharomycetales</taxon>
        <taxon>Saccharomycetaceae</taxon>
        <taxon>Huiozyma</taxon>
    </lineage>
</organism>
<dbReference type="eggNOG" id="KOG2598">
    <property type="taxonomic scope" value="Eukaryota"/>
</dbReference>
<dbReference type="SUPFAM" id="SSF48613">
    <property type="entry name" value="Heme oxygenase-like"/>
    <property type="match status" value="1"/>
</dbReference>
<dbReference type="Proteomes" id="UP000006310">
    <property type="component" value="Chromosome 11"/>
</dbReference>
<dbReference type="FunFam" id="1.20.910.10:FF:000003">
    <property type="entry name" value="Hydroxymethylpyrimidine/phosphomethylpyrimidine kinase THI20"/>
    <property type="match status" value="1"/>
</dbReference>
<dbReference type="GO" id="GO:0005829">
    <property type="term" value="C:cytosol"/>
    <property type="evidence" value="ECO:0007669"/>
    <property type="project" value="TreeGrafter"/>
</dbReference>
<dbReference type="GO" id="GO:0008972">
    <property type="term" value="F:phosphomethylpyrimidine kinase activity"/>
    <property type="evidence" value="ECO:0007669"/>
    <property type="project" value="InterPro"/>
</dbReference>
<dbReference type="OrthoDB" id="10028886at2759"/>
<evidence type="ECO:0008006" key="5">
    <source>
        <dbReference type="Google" id="ProtNLM"/>
    </source>
</evidence>
<dbReference type="GO" id="GO:0008902">
    <property type="term" value="F:hydroxymethylpyrimidine kinase activity"/>
    <property type="evidence" value="ECO:0007669"/>
    <property type="project" value="TreeGrafter"/>
</dbReference>
<evidence type="ECO:0000259" key="1">
    <source>
        <dbReference type="Pfam" id="PF03070"/>
    </source>
</evidence>
<dbReference type="STRING" id="1071383.J7S3A9"/>
<feature type="domain" description="Thiaminase-2/PQQC" evidence="1">
    <location>
        <begin position="347"/>
        <end position="555"/>
    </location>
</feature>
<dbReference type="KEGG" id="kng:KNAG_0K01220"/>
<reference evidence="3 4" key="1">
    <citation type="journal article" date="2011" name="Proc. Natl. Acad. Sci. U.S.A.">
        <title>Evolutionary erosion of yeast sex chromosomes by mating-type switching accidents.</title>
        <authorList>
            <person name="Gordon J.L."/>
            <person name="Armisen D."/>
            <person name="Proux-Wera E."/>
            <person name="Oheigeartaigh S.S."/>
            <person name="Byrne K.P."/>
            <person name="Wolfe K.H."/>
        </authorList>
    </citation>
    <scope>NUCLEOTIDE SEQUENCE [LARGE SCALE GENOMIC DNA]</scope>
    <source>
        <strain evidence="4">ATCC MYA-139 / BCRC 22969 / CBS 8797 / CCRC 22969 / KCTC 17520 / NBRC 10181 / NCYC 3082</strain>
    </source>
</reference>
<dbReference type="PANTHER" id="PTHR20858:SF17">
    <property type="entry name" value="HYDROXYMETHYLPYRIMIDINE_PHOSPHOMETHYLPYRIMIDINE KINASE THI20-RELATED"/>
    <property type="match status" value="1"/>
</dbReference>
<dbReference type="PANTHER" id="PTHR20858">
    <property type="entry name" value="PHOSPHOMETHYLPYRIMIDINE KINASE"/>
    <property type="match status" value="1"/>
</dbReference>
<dbReference type="GeneID" id="34528254"/>
<dbReference type="InterPro" id="IPR016084">
    <property type="entry name" value="Haem_Oase-like_multi-hlx"/>
</dbReference>
<dbReference type="InterPro" id="IPR013749">
    <property type="entry name" value="PM/HMP-P_kinase-1"/>
</dbReference>
<dbReference type="InterPro" id="IPR004399">
    <property type="entry name" value="HMP/HMP-P_kinase_dom"/>
</dbReference>
<dbReference type="Gene3D" id="3.40.1190.20">
    <property type="match status" value="1"/>
</dbReference>
<evidence type="ECO:0000259" key="2">
    <source>
        <dbReference type="Pfam" id="PF08543"/>
    </source>
</evidence>
<dbReference type="InterPro" id="IPR029056">
    <property type="entry name" value="Ribokinase-like"/>
</dbReference>
<dbReference type="NCBIfam" id="TIGR04306">
    <property type="entry name" value="salvage_TenA"/>
    <property type="match status" value="1"/>
</dbReference>
<dbReference type="AlphaFoldDB" id="J7S3A9"/>
<dbReference type="OMA" id="FWEMFPY"/>
<dbReference type="Pfam" id="PF08543">
    <property type="entry name" value="Phos_pyr_kin"/>
    <property type="match status" value="1"/>
</dbReference>